<keyword evidence="4" id="KW-1185">Reference proteome</keyword>
<organism evidence="3 4">
    <name type="scientific">Ceratopteris richardii</name>
    <name type="common">Triangle waterfern</name>
    <dbReference type="NCBI Taxonomy" id="49495"/>
    <lineage>
        <taxon>Eukaryota</taxon>
        <taxon>Viridiplantae</taxon>
        <taxon>Streptophyta</taxon>
        <taxon>Embryophyta</taxon>
        <taxon>Tracheophyta</taxon>
        <taxon>Polypodiopsida</taxon>
        <taxon>Polypodiidae</taxon>
        <taxon>Polypodiales</taxon>
        <taxon>Pteridineae</taxon>
        <taxon>Pteridaceae</taxon>
        <taxon>Parkerioideae</taxon>
        <taxon>Ceratopteris</taxon>
    </lineage>
</organism>
<dbReference type="InterPro" id="IPR051058">
    <property type="entry name" value="GDSL_Est/Lipase"/>
</dbReference>
<accession>A0A8T2R998</accession>
<dbReference type="PANTHER" id="PTHR45648">
    <property type="entry name" value="GDSL LIPASE/ACYLHYDROLASE FAMILY PROTEIN (AFU_ORTHOLOGUE AFUA_4G14700)"/>
    <property type="match status" value="1"/>
</dbReference>
<protein>
    <submittedName>
        <fullName evidence="3">Uncharacterized protein</fullName>
    </submittedName>
</protein>
<evidence type="ECO:0000313" key="4">
    <source>
        <dbReference type="Proteomes" id="UP000825935"/>
    </source>
</evidence>
<evidence type="ECO:0000256" key="1">
    <source>
        <dbReference type="ARBA" id="ARBA00008668"/>
    </source>
</evidence>
<dbReference type="GO" id="GO:0016788">
    <property type="term" value="F:hydrolase activity, acting on ester bonds"/>
    <property type="evidence" value="ECO:0007669"/>
    <property type="project" value="InterPro"/>
</dbReference>
<dbReference type="AlphaFoldDB" id="A0A8T2R998"/>
<comment type="caution">
    <text evidence="3">The sequence shown here is derived from an EMBL/GenBank/DDBJ whole genome shotgun (WGS) entry which is preliminary data.</text>
</comment>
<comment type="similarity">
    <text evidence="1">Belongs to the 'GDSL' lipolytic enzyme family.</text>
</comment>
<dbReference type="InterPro" id="IPR001087">
    <property type="entry name" value="GDSL"/>
</dbReference>
<proteinExistence type="inferred from homology"/>
<dbReference type="PANTHER" id="PTHR45648:SF13">
    <property type="entry name" value="OS02G0290900 PROTEIN"/>
    <property type="match status" value="1"/>
</dbReference>
<keyword evidence="2" id="KW-0378">Hydrolase</keyword>
<evidence type="ECO:0000256" key="2">
    <source>
        <dbReference type="ARBA" id="ARBA00022801"/>
    </source>
</evidence>
<dbReference type="EMBL" id="CM035434">
    <property type="protein sequence ID" value="KAH7292135.1"/>
    <property type="molecule type" value="Genomic_DNA"/>
</dbReference>
<evidence type="ECO:0000313" key="3">
    <source>
        <dbReference type="EMBL" id="KAH7292135.1"/>
    </source>
</evidence>
<name>A0A8T2R998_CERRI</name>
<dbReference type="OMA" id="VWNGLHT"/>
<dbReference type="Proteomes" id="UP000825935">
    <property type="component" value="Chromosome 29"/>
</dbReference>
<dbReference type="OrthoDB" id="1600564at2759"/>
<dbReference type="InterPro" id="IPR035669">
    <property type="entry name" value="SGNH_plant_lipase-like"/>
</dbReference>
<dbReference type="CDD" id="cd01837">
    <property type="entry name" value="SGNH_plant_lipase_like"/>
    <property type="match status" value="1"/>
</dbReference>
<dbReference type="Pfam" id="PF00657">
    <property type="entry name" value="Lipase_GDSL"/>
    <property type="match status" value="1"/>
</dbReference>
<reference evidence="3" key="1">
    <citation type="submission" date="2021-08" db="EMBL/GenBank/DDBJ databases">
        <title>WGS assembly of Ceratopteris richardii.</title>
        <authorList>
            <person name="Marchant D.B."/>
            <person name="Chen G."/>
            <person name="Jenkins J."/>
            <person name="Shu S."/>
            <person name="Leebens-Mack J."/>
            <person name="Grimwood J."/>
            <person name="Schmutz J."/>
            <person name="Soltis P."/>
            <person name="Soltis D."/>
            <person name="Chen Z.-H."/>
        </authorList>
    </citation>
    <scope>NUCLEOTIDE SEQUENCE</scope>
    <source>
        <strain evidence="3">Whitten #5841</strain>
        <tissue evidence="3">Leaf</tissue>
    </source>
</reference>
<gene>
    <name evidence="3" type="ORF">KP509_29G053200</name>
</gene>
<sequence length="430" mass="47194">MDTDSWRGTFTCSWTHARIATSQELGAIIPPVSTMSMKHIFLLEKISWITGTSCDVYRWMIRLELVLLLATFIMTMTEARQAGHLATHGGLIDTVKPLVPAFYIFGDSTVDCGNNDYLITLARADMPPYGRDFDGHKPSGRFCNGKISVDYLALYMDLPMVRTVLGTPNVTNMTKGLNYASAGAGILPESGSDLGQHISFSEQLGMFSNTEAKMSLSFGQSTTKQAIEASLFYFSIGNNDFIHYYLRNVSGIMEKQNSVEFSSMLLENLSNHLKFLIGGGIRKVVLVGIGPLGCAPNFLSAYNSSSGECISEINSLVQEYNVGLALLTTELRSEFPASEIIYCDIYSGVYDIVTHPKAYGFDNTNTACCGAGKYGGWVTCLMPEMACTDATKYVFWDAFHPTEKVNYLTSLLLWNGTACSPYSLQELASA</sequence>
<dbReference type="Gene3D" id="3.40.50.1110">
    <property type="entry name" value="SGNH hydrolase"/>
    <property type="match status" value="1"/>
</dbReference>
<dbReference type="InterPro" id="IPR036514">
    <property type="entry name" value="SGNH_hydro_sf"/>
</dbReference>